<keyword evidence="4" id="KW-1185">Reference proteome</keyword>
<dbReference type="Proteomes" id="UP000199648">
    <property type="component" value="Unassembled WGS sequence"/>
</dbReference>
<dbReference type="STRING" id="415747.SAMN03097708_00539"/>
<reference evidence="3 4" key="1">
    <citation type="submission" date="2016-10" db="EMBL/GenBank/DDBJ databases">
        <authorList>
            <person name="de Groot N.N."/>
        </authorList>
    </citation>
    <scope>NUCLEOTIDE SEQUENCE [LARGE SCALE GENOMIC DNA]</scope>
    <source>
        <strain evidence="3 4">HLD2</strain>
    </source>
</reference>
<feature type="region of interest" description="Disordered" evidence="1">
    <location>
        <begin position="164"/>
        <end position="231"/>
    </location>
</feature>
<evidence type="ECO:0000313" key="3">
    <source>
        <dbReference type="EMBL" id="SCZ51606.1"/>
    </source>
</evidence>
<sequence>MNRSRTHAGFGLIEVLIALVVVAFGLLSLASLQVGFLSGGSEAKARSLALNLGQQKLDDLRSFEQLTSGGAGTFGFDEISADDAGGAEDPDGNLLIAAESVNLSGIEFDLSWAVTDYYIPPGTATDGSAVDQSPVTTWDTTNWGTAPSRPDYKLAAVTIEWTDRDGTTQSETLTGTVTASSPSSSGRTVTPPSAGVKPEVEYTPGTRPEIVAVDDGTNTRETTLPDPDVSQNNEFTVTRFDEITYDDHDIMLSRTNFITANCECNKESTDADAFTPVLQALVGLELGALIQKRVGSRINTGQAGQQSTYCEICCQDHHDKTNQKLYDPFRPATTDGNDNFPTGIDGDHSHAYPDADGNLLAANADNDVYLESCRFAFINGNLNILQDWYLEDLTILQSDWLDNDVNYDDYSQYVKDFATAYIDEIDGEPTCNSDTIADYSNYTRPTVSIDFDEQPDPLDRTKGTTTNFIARGIYVDRMESDLLNEIKCLKKANDPYLHLIPFHEVNVTKLASWGVSDPLSASVTSEPLEDGASHSRGVLTIPDDSKGTFSLRASIEESNTGLTDTVPIDWDDWTEREDEIEIRVQTPTDGDGVTIAGTVTAGGGTSLAPGQIIIEGLGEASCTRDTDDAYGCWLEGGSGTIRISNYRPPDNQGVALDNHVCPTPDVSQNLTLDDDQTEYSEFVFEGADANPSFDIVIKKSNQSC</sequence>
<gene>
    <name evidence="3" type="ORF">SAMN03097708_00539</name>
</gene>
<dbReference type="Pfam" id="PF07963">
    <property type="entry name" value="N_methyl"/>
    <property type="match status" value="1"/>
</dbReference>
<feature type="transmembrane region" description="Helical" evidence="2">
    <location>
        <begin position="12"/>
        <end position="36"/>
    </location>
</feature>
<protein>
    <submittedName>
        <fullName evidence="3">Tfp pilus assembly protein PilV</fullName>
    </submittedName>
</protein>
<keyword evidence="2" id="KW-0812">Transmembrane</keyword>
<organism evidence="3 4">
    <name type="scientific">Thiohalomonas denitrificans</name>
    <dbReference type="NCBI Taxonomy" id="415747"/>
    <lineage>
        <taxon>Bacteria</taxon>
        <taxon>Pseudomonadati</taxon>
        <taxon>Pseudomonadota</taxon>
        <taxon>Gammaproteobacteria</taxon>
        <taxon>Thiohalomonadales</taxon>
        <taxon>Thiohalomonadaceae</taxon>
        <taxon>Thiohalomonas</taxon>
    </lineage>
</organism>
<evidence type="ECO:0000256" key="1">
    <source>
        <dbReference type="SAM" id="MobiDB-lite"/>
    </source>
</evidence>
<dbReference type="InterPro" id="IPR012902">
    <property type="entry name" value="N_methyl_site"/>
</dbReference>
<accession>A0A1G5PQJ5</accession>
<dbReference type="RefSeq" id="WP_092992377.1">
    <property type="nucleotide sequence ID" value="NZ_FMWD01000002.1"/>
</dbReference>
<name>A0A1G5PQJ5_9GAMM</name>
<evidence type="ECO:0000256" key="2">
    <source>
        <dbReference type="SAM" id="Phobius"/>
    </source>
</evidence>
<evidence type="ECO:0000313" key="4">
    <source>
        <dbReference type="Proteomes" id="UP000199648"/>
    </source>
</evidence>
<keyword evidence="2" id="KW-0472">Membrane</keyword>
<dbReference type="OrthoDB" id="6019428at2"/>
<proteinExistence type="predicted"/>
<dbReference type="EMBL" id="FMWD01000002">
    <property type="protein sequence ID" value="SCZ51606.1"/>
    <property type="molecule type" value="Genomic_DNA"/>
</dbReference>
<feature type="compositionally biased region" description="Polar residues" evidence="1">
    <location>
        <begin position="167"/>
        <end position="191"/>
    </location>
</feature>
<keyword evidence="2" id="KW-1133">Transmembrane helix</keyword>
<dbReference type="AlphaFoldDB" id="A0A1G5PQJ5"/>